<dbReference type="EMBL" id="BOMH01000041">
    <property type="protein sequence ID" value="GID67779.1"/>
    <property type="molecule type" value="Genomic_DNA"/>
</dbReference>
<dbReference type="SUPFAM" id="SSF53474">
    <property type="entry name" value="alpha/beta-Hydrolases"/>
    <property type="match status" value="1"/>
</dbReference>
<reference evidence="2" key="1">
    <citation type="submission" date="2021-01" db="EMBL/GenBank/DDBJ databases">
        <title>Whole genome shotgun sequence of Actinoplanes cyaneus NBRC 14990.</title>
        <authorList>
            <person name="Komaki H."/>
            <person name="Tamura T."/>
        </authorList>
    </citation>
    <scope>NUCLEOTIDE SEQUENCE</scope>
    <source>
        <strain evidence="2">NBRC 14990</strain>
    </source>
</reference>
<dbReference type="AlphaFoldDB" id="A0A919IL88"/>
<comment type="caution">
    <text evidence="2">The sequence shown here is derived from an EMBL/GenBank/DDBJ whole genome shotgun (WGS) entry which is preliminary data.</text>
</comment>
<dbReference type="Pfam" id="PF06259">
    <property type="entry name" value="Abhydrolase_8"/>
    <property type="match status" value="1"/>
</dbReference>
<gene>
    <name evidence="2" type="ORF">Acy02nite_56600</name>
</gene>
<evidence type="ECO:0000259" key="1">
    <source>
        <dbReference type="Pfam" id="PF06259"/>
    </source>
</evidence>
<dbReference type="Gene3D" id="3.40.50.1820">
    <property type="entry name" value="alpha/beta hydrolase"/>
    <property type="match status" value="1"/>
</dbReference>
<accession>A0A919IL88</accession>
<organism evidence="2 3">
    <name type="scientific">Actinoplanes cyaneus</name>
    <dbReference type="NCBI Taxonomy" id="52696"/>
    <lineage>
        <taxon>Bacteria</taxon>
        <taxon>Bacillati</taxon>
        <taxon>Actinomycetota</taxon>
        <taxon>Actinomycetes</taxon>
        <taxon>Micromonosporales</taxon>
        <taxon>Micromonosporaceae</taxon>
        <taxon>Actinoplanes</taxon>
    </lineage>
</organism>
<proteinExistence type="predicted"/>
<evidence type="ECO:0000313" key="3">
    <source>
        <dbReference type="Proteomes" id="UP000619479"/>
    </source>
</evidence>
<dbReference type="Proteomes" id="UP000619479">
    <property type="component" value="Unassembled WGS sequence"/>
</dbReference>
<sequence>MIVTPSAGTLLAPPATAPPTAVNRPPGTYLLFDARGQGRVAQVFGDLSTARRIAVLVPGMSHRLQNFWRGVGGKQYRSPATQAADLQQAMGPGDHAVVAWLGYTTPQTVRQAGREDLAGAGADALVAFVGDLTTAYPRATIALLGHSYGSTVIGLAASRLPSRVTDIAVFGSPGMGADNVAGLHTTATVWAGQGAGDWVRWVPGLRLLGLGHGTKPTDHAFGAKIFETADVRDHDHYLAPGTDSLAALARIAGGAA</sequence>
<protein>
    <recommendedName>
        <fullName evidence="1">DUF1023 domain-containing protein</fullName>
    </recommendedName>
</protein>
<dbReference type="InterPro" id="IPR010427">
    <property type="entry name" value="DUF1023"/>
</dbReference>
<feature type="domain" description="DUF1023" evidence="1">
    <location>
        <begin position="33"/>
        <end position="205"/>
    </location>
</feature>
<keyword evidence="3" id="KW-1185">Reference proteome</keyword>
<name>A0A919IL88_9ACTN</name>
<dbReference type="InterPro" id="IPR029058">
    <property type="entry name" value="AB_hydrolase_fold"/>
</dbReference>
<evidence type="ECO:0000313" key="2">
    <source>
        <dbReference type="EMBL" id="GID67779.1"/>
    </source>
</evidence>